<dbReference type="PRINTS" id="PR00368">
    <property type="entry name" value="FADPNR"/>
</dbReference>
<name>A0A1H4S1F1_TSUTY</name>
<dbReference type="Pfam" id="PF13434">
    <property type="entry name" value="Lys_Orn_oxgnase"/>
    <property type="match status" value="1"/>
</dbReference>
<dbReference type="Proteomes" id="UP000182241">
    <property type="component" value="Unassembled WGS sequence"/>
</dbReference>
<proteinExistence type="inferred from homology"/>
<dbReference type="PANTHER" id="PTHR42802:SF1">
    <property type="entry name" value="L-ORNITHINE N(5)-MONOOXYGENASE"/>
    <property type="match status" value="1"/>
</dbReference>
<evidence type="ECO:0000256" key="14">
    <source>
        <dbReference type="ARBA" id="ARBA00032738"/>
    </source>
</evidence>
<dbReference type="Gene3D" id="3.50.50.60">
    <property type="entry name" value="FAD/NAD(P)-binding domain"/>
    <property type="match status" value="1"/>
</dbReference>
<evidence type="ECO:0000256" key="11">
    <source>
        <dbReference type="ARBA" id="ARBA00029939"/>
    </source>
</evidence>
<dbReference type="PANTHER" id="PTHR42802">
    <property type="entry name" value="MONOOXYGENASE"/>
    <property type="match status" value="1"/>
</dbReference>
<keyword evidence="7" id="KW-0274">FAD</keyword>
<keyword evidence="17" id="KW-1185">Reference proteome</keyword>
<comment type="cofactor">
    <cofactor evidence="1">
        <name>FAD</name>
        <dbReference type="ChEBI" id="CHEBI:57692"/>
    </cofactor>
</comment>
<evidence type="ECO:0000256" key="8">
    <source>
        <dbReference type="ARBA" id="ARBA00022857"/>
    </source>
</evidence>
<evidence type="ECO:0000256" key="2">
    <source>
        <dbReference type="ARBA" id="ARBA00005102"/>
    </source>
</evidence>
<sequence>MISTRPDPVGKGVMRAKDPVDDGDVVDVLGVGFGPANLALAIALAESPDRIGTVRFLERRERFAWHPGMLLPGTSMQISFLKDLVTLRNQASPYSFVAYLGSRGRLVDFVNRAVLTPERAEFADYLAWAAASFADRVRYGRTVTGLSRCPDGPRFAVRHRGPDGDERVTRARSVVVARGLRPVLPVWTDGLDPRRVFHNIDLVPRLGELERDLPDGVAGARFLVVGGGQSAAEVALHLHDCGARVDMAFHGFGLADVDESPFVNQVFDPDVVDEFASAAPEVRETLLHRHGNTNYAAVEHALTRELYDRWYRQNVSGPRRLGVHRTSEVVTAGKARDGGVETVLRRRTTGERTAVTVDAVVCATGFEPGGLTGLDGVAPPDATIRVARSHLAVIDGTAVPGLYVQGADLPGHGLGTTLLSNVAVRAGEIARALYQEESS</sequence>
<dbReference type="InterPro" id="IPR025700">
    <property type="entry name" value="Lys/Orn_oxygenase"/>
</dbReference>
<evidence type="ECO:0000256" key="10">
    <source>
        <dbReference type="ARBA" id="ARBA00023033"/>
    </source>
</evidence>
<keyword evidence="10" id="KW-0503">Monooxygenase</keyword>
<dbReference type="STRING" id="57704.SAMN04489793_2149"/>
<dbReference type="InterPro" id="IPR036188">
    <property type="entry name" value="FAD/NAD-bd_sf"/>
</dbReference>
<evidence type="ECO:0000256" key="3">
    <source>
        <dbReference type="ARBA" id="ARBA00007588"/>
    </source>
</evidence>
<accession>A0A1H4S1F1</accession>
<keyword evidence="9" id="KW-0560">Oxidoreductase</keyword>
<evidence type="ECO:0000256" key="6">
    <source>
        <dbReference type="ARBA" id="ARBA00022630"/>
    </source>
</evidence>
<reference evidence="17" key="1">
    <citation type="submission" date="2016-10" db="EMBL/GenBank/DDBJ databases">
        <authorList>
            <person name="Varghese N."/>
            <person name="Submissions S."/>
        </authorList>
    </citation>
    <scope>NUCLEOTIDE SEQUENCE [LARGE SCALE GENOMIC DNA]</scope>
    <source>
        <strain evidence="17">DSM 44234</strain>
    </source>
</reference>
<evidence type="ECO:0000256" key="7">
    <source>
        <dbReference type="ARBA" id="ARBA00022827"/>
    </source>
</evidence>
<comment type="similarity">
    <text evidence="3">Belongs to the lysine N(6)-hydroxylase/L-ornithine N(5)-oxygenase family.</text>
</comment>
<protein>
    <recommendedName>
        <fullName evidence="5">L-lysine N6-monooxygenase MbtG</fullName>
        <ecNumber evidence="4">1.14.13.59</ecNumber>
    </recommendedName>
    <alternativeName>
        <fullName evidence="14">Lysine 6-N-hydroxylase</fullName>
    </alternativeName>
    <alternativeName>
        <fullName evidence="13">Lysine N6-hydroxylase</fullName>
    </alternativeName>
    <alternativeName>
        <fullName evidence="11">Lysine-N-oxygenase</fullName>
    </alternativeName>
    <alternativeName>
        <fullName evidence="12">Mycobactin synthase protein G</fullName>
    </alternativeName>
</protein>
<evidence type="ECO:0000256" key="4">
    <source>
        <dbReference type="ARBA" id="ARBA00013076"/>
    </source>
</evidence>
<dbReference type="RefSeq" id="WP_197467609.1">
    <property type="nucleotide sequence ID" value="NZ_FNSA01000003.1"/>
</dbReference>
<keyword evidence="6" id="KW-0285">Flavoprotein</keyword>
<evidence type="ECO:0000313" key="16">
    <source>
        <dbReference type="EMBL" id="SEC37983.1"/>
    </source>
</evidence>
<comment type="catalytic activity">
    <reaction evidence="15">
        <text>L-lysine + NADPH + O2 = N(6)-hydroxy-L-lysine + NADP(+) + H2O</text>
        <dbReference type="Rhea" id="RHEA:23228"/>
        <dbReference type="ChEBI" id="CHEBI:15377"/>
        <dbReference type="ChEBI" id="CHEBI:15379"/>
        <dbReference type="ChEBI" id="CHEBI:32551"/>
        <dbReference type="ChEBI" id="CHEBI:57783"/>
        <dbReference type="ChEBI" id="CHEBI:57820"/>
        <dbReference type="ChEBI" id="CHEBI:58349"/>
        <dbReference type="EC" id="1.14.13.59"/>
    </reaction>
</comment>
<evidence type="ECO:0000256" key="12">
    <source>
        <dbReference type="ARBA" id="ARBA00031158"/>
    </source>
</evidence>
<gene>
    <name evidence="16" type="ORF">SAMN04489793_2149</name>
</gene>
<keyword evidence="8" id="KW-0521">NADP</keyword>
<dbReference type="AlphaFoldDB" id="A0A1H4S1F1"/>
<evidence type="ECO:0000256" key="1">
    <source>
        <dbReference type="ARBA" id="ARBA00001974"/>
    </source>
</evidence>
<dbReference type="GO" id="GO:0047091">
    <property type="term" value="F:L-lysine 6-monooxygenase (NADPH) activity"/>
    <property type="evidence" value="ECO:0007669"/>
    <property type="project" value="UniProtKB-EC"/>
</dbReference>
<evidence type="ECO:0000256" key="9">
    <source>
        <dbReference type="ARBA" id="ARBA00023002"/>
    </source>
</evidence>
<evidence type="ECO:0000256" key="5">
    <source>
        <dbReference type="ARBA" id="ARBA00016406"/>
    </source>
</evidence>
<dbReference type="SUPFAM" id="SSF51905">
    <property type="entry name" value="FAD/NAD(P)-binding domain"/>
    <property type="match status" value="2"/>
</dbReference>
<comment type="pathway">
    <text evidence="2">Siderophore biosynthesis; mycobactin biosynthesis.</text>
</comment>
<evidence type="ECO:0000256" key="13">
    <source>
        <dbReference type="ARBA" id="ARBA00032493"/>
    </source>
</evidence>
<dbReference type="EC" id="1.14.13.59" evidence="4"/>
<organism evidence="16 17">
    <name type="scientific">Tsukamurella tyrosinosolvens</name>
    <dbReference type="NCBI Taxonomy" id="57704"/>
    <lineage>
        <taxon>Bacteria</taxon>
        <taxon>Bacillati</taxon>
        <taxon>Actinomycetota</taxon>
        <taxon>Actinomycetes</taxon>
        <taxon>Mycobacteriales</taxon>
        <taxon>Tsukamurellaceae</taxon>
        <taxon>Tsukamurella</taxon>
    </lineage>
</organism>
<evidence type="ECO:0000256" key="15">
    <source>
        <dbReference type="ARBA" id="ARBA00048407"/>
    </source>
</evidence>
<dbReference type="EMBL" id="FNSA01000003">
    <property type="protein sequence ID" value="SEC37983.1"/>
    <property type="molecule type" value="Genomic_DNA"/>
</dbReference>
<evidence type="ECO:0000313" key="17">
    <source>
        <dbReference type="Proteomes" id="UP000182241"/>
    </source>
</evidence>